<dbReference type="Proteomes" id="UP000625711">
    <property type="component" value="Unassembled WGS sequence"/>
</dbReference>
<accession>A0A834ILD1</accession>
<sequence>MPEDPDNVCKSVCDRVGKSEGGSGSAGVIEERGFVPRLLNFGLISNGPALPLSRTAVVLDQDPAAKNPFIRLMFNEPHYRLCPVSTSRPSIINPEAVLLVAHREAL</sequence>
<protein>
    <submittedName>
        <fullName evidence="1">Uncharacterized protein</fullName>
    </submittedName>
</protein>
<dbReference type="EMBL" id="JAACXV010000278">
    <property type="protein sequence ID" value="KAF7280638.1"/>
    <property type="molecule type" value="Genomic_DNA"/>
</dbReference>
<keyword evidence="2" id="KW-1185">Reference proteome</keyword>
<evidence type="ECO:0000313" key="2">
    <source>
        <dbReference type="Proteomes" id="UP000625711"/>
    </source>
</evidence>
<organism evidence="1 2">
    <name type="scientific">Rhynchophorus ferrugineus</name>
    <name type="common">Red palm weevil</name>
    <name type="synonym">Curculio ferrugineus</name>
    <dbReference type="NCBI Taxonomy" id="354439"/>
    <lineage>
        <taxon>Eukaryota</taxon>
        <taxon>Metazoa</taxon>
        <taxon>Ecdysozoa</taxon>
        <taxon>Arthropoda</taxon>
        <taxon>Hexapoda</taxon>
        <taxon>Insecta</taxon>
        <taxon>Pterygota</taxon>
        <taxon>Neoptera</taxon>
        <taxon>Endopterygota</taxon>
        <taxon>Coleoptera</taxon>
        <taxon>Polyphaga</taxon>
        <taxon>Cucujiformia</taxon>
        <taxon>Curculionidae</taxon>
        <taxon>Dryophthorinae</taxon>
        <taxon>Rhynchophorus</taxon>
    </lineage>
</organism>
<proteinExistence type="predicted"/>
<dbReference type="AlphaFoldDB" id="A0A834ILD1"/>
<comment type="caution">
    <text evidence="1">The sequence shown here is derived from an EMBL/GenBank/DDBJ whole genome shotgun (WGS) entry which is preliminary data.</text>
</comment>
<evidence type="ECO:0000313" key="1">
    <source>
        <dbReference type="EMBL" id="KAF7280638.1"/>
    </source>
</evidence>
<reference evidence="1" key="1">
    <citation type="submission" date="2020-08" db="EMBL/GenBank/DDBJ databases">
        <title>Genome sequencing and assembly of the red palm weevil Rhynchophorus ferrugineus.</title>
        <authorList>
            <person name="Dias G.B."/>
            <person name="Bergman C.M."/>
            <person name="Manee M."/>
        </authorList>
    </citation>
    <scope>NUCLEOTIDE SEQUENCE</scope>
    <source>
        <strain evidence="1">AA-2017</strain>
        <tissue evidence="1">Whole larva</tissue>
    </source>
</reference>
<gene>
    <name evidence="1" type="ORF">GWI33_005607</name>
</gene>
<name>A0A834ILD1_RHYFE</name>